<accession>A0A0G0JTB5</accession>
<dbReference type="InterPro" id="IPR004518">
    <property type="entry name" value="MazG-like_dom"/>
</dbReference>
<feature type="domain" description="NTP pyrophosphohydrolase MazG-like" evidence="1">
    <location>
        <begin position="37"/>
        <end position="107"/>
    </location>
</feature>
<dbReference type="InterPro" id="IPR011411">
    <property type="entry name" value="MazG-related_YvdC"/>
</dbReference>
<name>A0A0G0JTB5_9BACT</name>
<evidence type="ECO:0000259" key="1">
    <source>
        <dbReference type="Pfam" id="PF03819"/>
    </source>
</evidence>
<dbReference type="SUPFAM" id="SSF101386">
    <property type="entry name" value="all-alpha NTP pyrophosphatases"/>
    <property type="match status" value="1"/>
</dbReference>
<evidence type="ECO:0000313" key="3">
    <source>
        <dbReference type="Proteomes" id="UP000034022"/>
    </source>
</evidence>
<proteinExistence type="predicted"/>
<dbReference type="Gene3D" id="1.10.287.1080">
    <property type="entry name" value="MazG-like"/>
    <property type="match status" value="1"/>
</dbReference>
<dbReference type="Proteomes" id="UP000034022">
    <property type="component" value="Unassembled WGS sequence"/>
</dbReference>
<comment type="caution">
    <text evidence="2">The sequence shown here is derived from an EMBL/GenBank/DDBJ whole genome shotgun (WGS) entry which is preliminary data.</text>
</comment>
<gene>
    <name evidence="2" type="ORF">US91_C0008G0002</name>
</gene>
<dbReference type="EMBL" id="LBUU01000008">
    <property type="protein sequence ID" value="KKQ69882.1"/>
    <property type="molecule type" value="Genomic_DNA"/>
</dbReference>
<dbReference type="Pfam" id="PF03819">
    <property type="entry name" value="MazG"/>
    <property type="match status" value="1"/>
</dbReference>
<reference evidence="2 3" key="1">
    <citation type="journal article" date="2015" name="Nature">
        <title>rRNA introns, odd ribosomes, and small enigmatic genomes across a large radiation of phyla.</title>
        <authorList>
            <person name="Brown C.T."/>
            <person name="Hug L.A."/>
            <person name="Thomas B.C."/>
            <person name="Sharon I."/>
            <person name="Castelle C.J."/>
            <person name="Singh A."/>
            <person name="Wilkins M.J."/>
            <person name="Williams K.H."/>
            <person name="Banfield J.F."/>
        </authorList>
    </citation>
    <scope>NUCLEOTIDE SEQUENCE [LARGE SCALE GENOMIC DNA]</scope>
</reference>
<dbReference type="PIRSF" id="PIRSF036521">
    <property type="entry name" value="UCP036521_pph"/>
    <property type="match status" value="1"/>
</dbReference>
<organism evidence="2 3">
    <name type="scientific">Candidatus Falkowbacteria bacterium GW2011_GWE1_38_31</name>
    <dbReference type="NCBI Taxonomy" id="1618638"/>
    <lineage>
        <taxon>Bacteria</taxon>
        <taxon>Candidatus Falkowiibacteriota</taxon>
    </lineage>
</organism>
<sequence length="109" mass="12439">MDFKELLQFIDKQDGKLIKSYESGHDKEKRVLARAVKLAEETGELCSEALSYNKNQRQEKLDNHSANSLANEVADVIITTMLLAKTTDVDIETALKNKIEKINKRFENI</sequence>
<protein>
    <recommendedName>
        <fullName evidence="1">NTP pyrophosphohydrolase MazG-like domain-containing protein</fullName>
    </recommendedName>
</protein>
<evidence type="ECO:0000313" key="2">
    <source>
        <dbReference type="EMBL" id="KKQ69882.1"/>
    </source>
</evidence>
<dbReference type="AlphaFoldDB" id="A0A0G0JTB5"/>